<feature type="transmembrane region" description="Helical" evidence="1">
    <location>
        <begin position="143"/>
        <end position="164"/>
    </location>
</feature>
<feature type="transmembrane region" description="Helical" evidence="1">
    <location>
        <begin position="106"/>
        <end position="123"/>
    </location>
</feature>
<dbReference type="Proteomes" id="UP000708208">
    <property type="component" value="Unassembled WGS sequence"/>
</dbReference>
<proteinExistence type="predicted"/>
<feature type="transmembrane region" description="Helical" evidence="1">
    <location>
        <begin position="35"/>
        <end position="54"/>
    </location>
</feature>
<evidence type="ECO:0000313" key="2">
    <source>
        <dbReference type="EMBL" id="CAG7838305.1"/>
    </source>
</evidence>
<keyword evidence="1" id="KW-1133">Transmembrane helix</keyword>
<organism evidence="2 3">
    <name type="scientific">Allacma fusca</name>
    <dbReference type="NCBI Taxonomy" id="39272"/>
    <lineage>
        <taxon>Eukaryota</taxon>
        <taxon>Metazoa</taxon>
        <taxon>Ecdysozoa</taxon>
        <taxon>Arthropoda</taxon>
        <taxon>Hexapoda</taxon>
        <taxon>Collembola</taxon>
        <taxon>Symphypleona</taxon>
        <taxon>Sminthuridae</taxon>
        <taxon>Allacma</taxon>
    </lineage>
</organism>
<name>A0A8J2PUW6_9HEXA</name>
<comment type="caution">
    <text evidence="2">The sequence shown here is derived from an EMBL/GenBank/DDBJ whole genome shotgun (WGS) entry which is preliminary data.</text>
</comment>
<keyword evidence="1" id="KW-0812">Transmembrane</keyword>
<gene>
    <name evidence="2" type="ORF">AFUS01_LOCUS47289</name>
</gene>
<keyword evidence="1" id="KW-0472">Membrane</keyword>
<evidence type="ECO:0000313" key="3">
    <source>
        <dbReference type="Proteomes" id="UP000708208"/>
    </source>
</evidence>
<dbReference type="EMBL" id="CAJVCH010571702">
    <property type="protein sequence ID" value="CAG7838305.1"/>
    <property type="molecule type" value="Genomic_DNA"/>
</dbReference>
<keyword evidence="3" id="KW-1185">Reference proteome</keyword>
<sequence>MFIRNEDTFLPDSTFLQNESLPVQLEYSRGPSFNLVQLAIVLLMAVFQTLYYVGSAEDSRKLLFKMGLGSAAVYLCCISSAVNLHISHVLQDQQLNYRSAYSSAQMLINVGVTLLLLLAQIMVIEQRTQGFYKTTKPDGNKVLMVFIIISNTILSTIAIVNTSAKIHSDVFQLLY</sequence>
<evidence type="ECO:0000256" key="1">
    <source>
        <dbReference type="SAM" id="Phobius"/>
    </source>
</evidence>
<feature type="transmembrane region" description="Helical" evidence="1">
    <location>
        <begin position="66"/>
        <end position="86"/>
    </location>
</feature>
<reference evidence="2" key="1">
    <citation type="submission" date="2021-06" db="EMBL/GenBank/DDBJ databases">
        <authorList>
            <person name="Hodson N. C."/>
            <person name="Mongue J. A."/>
            <person name="Jaron S. K."/>
        </authorList>
    </citation>
    <scope>NUCLEOTIDE SEQUENCE</scope>
</reference>
<accession>A0A8J2PUW6</accession>
<dbReference type="AlphaFoldDB" id="A0A8J2PUW6"/>
<protein>
    <submittedName>
        <fullName evidence="2">Uncharacterized protein</fullName>
    </submittedName>
</protein>